<dbReference type="Proteomes" id="UP001152087">
    <property type="component" value="Unassembled WGS sequence"/>
</dbReference>
<proteinExistence type="predicted"/>
<keyword evidence="2" id="KW-1185">Reference proteome</keyword>
<evidence type="ECO:0000313" key="2">
    <source>
        <dbReference type="Proteomes" id="UP001152087"/>
    </source>
</evidence>
<evidence type="ECO:0000313" key="1">
    <source>
        <dbReference type="EMBL" id="KAJ4176504.1"/>
    </source>
</evidence>
<name>A0A9W8QS03_9HYPO</name>
<comment type="caution">
    <text evidence="1">The sequence shown here is derived from an EMBL/GenBank/DDBJ whole genome shotgun (WGS) entry which is preliminary data.</text>
</comment>
<reference evidence="1" key="1">
    <citation type="submission" date="2022-09" db="EMBL/GenBank/DDBJ databases">
        <title>Fusarium specimens isolated from Avocado Roots.</title>
        <authorList>
            <person name="Stajich J."/>
            <person name="Roper C."/>
            <person name="Heimlech-Rivalta G."/>
        </authorList>
    </citation>
    <scope>NUCLEOTIDE SEQUENCE</scope>
    <source>
        <strain evidence="1">A02</strain>
    </source>
</reference>
<organism evidence="1 2">
    <name type="scientific">Fusarium falciforme</name>
    <dbReference type="NCBI Taxonomy" id="195108"/>
    <lineage>
        <taxon>Eukaryota</taxon>
        <taxon>Fungi</taxon>
        <taxon>Dikarya</taxon>
        <taxon>Ascomycota</taxon>
        <taxon>Pezizomycotina</taxon>
        <taxon>Sordariomycetes</taxon>
        <taxon>Hypocreomycetidae</taxon>
        <taxon>Hypocreales</taxon>
        <taxon>Nectriaceae</taxon>
        <taxon>Fusarium</taxon>
        <taxon>Fusarium solani species complex</taxon>
    </lineage>
</organism>
<accession>A0A9W8QS03</accession>
<dbReference type="AlphaFoldDB" id="A0A9W8QS03"/>
<dbReference type="EMBL" id="JAOQAV010000181">
    <property type="protein sequence ID" value="KAJ4176504.1"/>
    <property type="molecule type" value="Genomic_DNA"/>
</dbReference>
<protein>
    <submittedName>
        <fullName evidence="1">Uncharacterized protein</fullName>
    </submittedName>
</protein>
<sequence length="64" mass="7519">MAYSHDDGSFFIESDDHYPRISTQETIKMLARQRQDMIAGELSRLAADEYLEDILQHLRRMEAC</sequence>
<gene>
    <name evidence="1" type="ORF">NW755_014375</name>
</gene>